<gene>
    <name evidence="1" type="ORF">SAMEA104719789_01531</name>
</gene>
<keyword evidence="2" id="KW-1185">Reference proteome</keyword>
<name>A0A383U537_9FLAO</name>
<protein>
    <submittedName>
        <fullName evidence="1">Uncharacterized protein</fullName>
    </submittedName>
</protein>
<organism evidence="1 2">
    <name type="scientific">Candidatus Ornithobacterium hominis</name>
    <dbReference type="NCBI Taxonomy" id="2497989"/>
    <lineage>
        <taxon>Bacteria</taxon>
        <taxon>Pseudomonadati</taxon>
        <taxon>Bacteroidota</taxon>
        <taxon>Flavobacteriia</taxon>
        <taxon>Flavobacteriales</taxon>
        <taxon>Weeksellaceae</taxon>
        <taxon>Ornithobacterium</taxon>
    </lineage>
</organism>
<evidence type="ECO:0000313" key="2">
    <source>
        <dbReference type="Proteomes" id="UP000262142"/>
    </source>
</evidence>
<reference evidence="1 2" key="1">
    <citation type="submission" date="2018-09" db="EMBL/GenBank/DDBJ databases">
        <authorList>
            <consortium name="Pathogen Informatics"/>
        </authorList>
    </citation>
    <scope>NUCLEOTIDE SEQUENCE [LARGE SCALE GENOMIC DNA]</scope>
    <source>
        <strain evidence="1 2">OH-22767</strain>
    </source>
</reference>
<dbReference type="EMBL" id="UNSC01000007">
    <property type="protein sequence ID" value="SZD74073.1"/>
    <property type="molecule type" value="Genomic_DNA"/>
</dbReference>
<dbReference type="AlphaFoldDB" id="A0A383U537"/>
<sequence>MNFKLMQKISFLIFVIICNISFNQTSKAIQVEYLFINNNTHELSTVNLYFDENQAFSEFINIYLKIPRYFLLKMEYRF</sequence>
<proteinExistence type="predicted"/>
<accession>A0A383U537</accession>
<evidence type="ECO:0000313" key="1">
    <source>
        <dbReference type="EMBL" id="SZD74073.1"/>
    </source>
</evidence>
<dbReference type="Proteomes" id="UP000262142">
    <property type="component" value="Unassembled WGS sequence"/>
</dbReference>